<evidence type="ECO:0000313" key="2">
    <source>
        <dbReference type="EMBL" id="MDT0462934.1"/>
    </source>
</evidence>
<keyword evidence="1" id="KW-0732">Signal</keyword>
<accession>A0ABU2TPR1</accession>
<feature type="chain" id="PRO_5045843181" description="Lipoprotein" evidence="1">
    <location>
        <begin position="21"/>
        <end position="97"/>
    </location>
</feature>
<proteinExistence type="predicted"/>
<feature type="signal peptide" evidence="1">
    <location>
        <begin position="1"/>
        <end position="20"/>
    </location>
</feature>
<organism evidence="2 3">
    <name type="scientific">Streptomyces gibsoniae</name>
    <dbReference type="NCBI Taxonomy" id="3075529"/>
    <lineage>
        <taxon>Bacteria</taxon>
        <taxon>Bacillati</taxon>
        <taxon>Actinomycetota</taxon>
        <taxon>Actinomycetes</taxon>
        <taxon>Kitasatosporales</taxon>
        <taxon>Streptomycetaceae</taxon>
        <taxon>Streptomyces</taxon>
    </lineage>
</organism>
<dbReference type="Proteomes" id="UP001183809">
    <property type="component" value="Unassembled WGS sequence"/>
</dbReference>
<reference evidence="3" key="1">
    <citation type="submission" date="2023-07" db="EMBL/GenBank/DDBJ databases">
        <title>30 novel species of actinomycetes from the DSMZ collection.</title>
        <authorList>
            <person name="Nouioui I."/>
        </authorList>
    </citation>
    <scope>NUCLEOTIDE SEQUENCE [LARGE SCALE GENOMIC DNA]</scope>
    <source>
        <strain evidence="3">DSM 41699</strain>
    </source>
</reference>
<dbReference type="PROSITE" id="PS51257">
    <property type="entry name" value="PROKAR_LIPOPROTEIN"/>
    <property type="match status" value="1"/>
</dbReference>
<evidence type="ECO:0000313" key="3">
    <source>
        <dbReference type="Proteomes" id="UP001183809"/>
    </source>
</evidence>
<evidence type="ECO:0008006" key="4">
    <source>
        <dbReference type="Google" id="ProtNLM"/>
    </source>
</evidence>
<gene>
    <name evidence="2" type="ORF">RM764_07895</name>
</gene>
<protein>
    <recommendedName>
        <fullName evidence="4">Lipoprotein</fullName>
    </recommendedName>
</protein>
<evidence type="ECO:0000256" key="1">
    <source>
        <dbReference type="SAM" id="SignalP"/>
    </source>
</evidence>
<name>A0ABU2TPR1_9ACTN</name>
<sequence>MSRTTVVVLAALALALTACSAPGHGTPARPTAKATHASAGQIAACTDRMVTGRHGGIGAPECARLPQADYLKALQVANQRGQEALQRSSSTSHPTQP</sequence>
<comment type="caution">
    <text evidence="2">The sequence shown here is derived from an EMBL/GenBank/DDBJ whole genome shotgun (WGS) entry which is preliminary data.</text>
</comment>
<keyword evidence="3" id="KW-1185">Reference proteome</keyword>
<dbReference type="EMBL" id="JAVREY010000006">
    <property type="protein sequence ID" value="MDT0462934.1"/>
    <property type="molecule type" value="Genomic_DNA"/>
</dbReference>
<dbReference type="RefSeq" id="WP_311693345.1">
    <property type="nucleotide sequence ID" value="NZ_JAVREY010000006.1"/>
</dbReference>